<organism evidence="3 4">
    <name type="scientific">Nibrella saemangeumensis</name>
    <dbReference type="NCBI Taxonomy" id="1084526"/>
    <lineage>
        <taxon>Bacteria</taxon>
        <taxon>Pseudomonadati</taxon>
        <taxon>Bacteroidota</taxon>
        <taxon>Cytophagia</taxon>
        <taxon>Cytophagales</taxon>
        <taxon>Spirosomataceae</taxon>
        <taxon>Nibrella</taxon>
    </lineage>
</organism>
<dbReference type="EMBL" id="BAABHD010000031">
    <property type="protein sequence ID" value="GAA4459178.1"/>
    <property type="molecule type" value="Genomic_DNA"/>
</dbReference>
<feature type="domain" description="Outer membrane protein beta-barrel" evidence="2">
    <location>
        <begin position="28"/>
        <end position="233"/>
    </location>
</feature>
<dbReference type="Pfam" id="PF13505">
    <property type="entry name" value="OMP_b-brl"/>
    <property type="match status" value="1"/>
</dbReference>
<protein>
    <recommendedName>
        <fullName evidence="2">Outer membrane protein beta-barrel domain-containing protein</fullName>
    </recommendedName>
</protein>
<accession>A0ABP8N4C8</accession>
<dbReference type="InterPro" id="IPR011250">
    <property type="entry name" value="OMP/PagP_B-barrel"/>
</dbReference>
<keyword evidence="1" id="KW-0732">Signal</keyword>
<dbReference type="Proteomes" id="UP001501175">
    <property type="component" value="Unassembled WGS sequence"/>
</dbReference>
<evidence type="ECO:0000313" key="4">
    <source>
        <dbReference type="Proteomes" id="UP001501175"/>
    </source>
</evidence>
<proteinExistence type="predicted"/>
<reference evidence="4" key="1">
    <citation type="journal article" date="2019" name="Int. J. Syst. Evol. Microbiol.">
        <title>The Global Catalogue of Microorganisms (GCM) 10K type strain sequencing project: providing services to taxonomists for standard genome sequencing and annotation.</title>
        <authorList>
            <consortium name="The Broad Institute Genomics Platform"/>
            <consortium name="The Broad Institute Genome Sequencing Center for Infectious Disease"/>
            <person name="Wu L."/>
            <person name="Ma J."/>
        </authorList>
    </citation>
    <scope>NUCLEOTIDE SEQUENCE [LARGE SCALE GENOMIC DNA]</scope>
    <source>
        <strain evidence="4">JCM 17927</strain>
    </source>
</reference>
<gene>
    <name evidence="3" type="ORF">GCM10023189_32440</name>
</gene>
<dbReference type="SUPFAM" id="SSF56925">
    <property type="entry name" value="OMPA-like"/>
    <property type="match status" value="1"/>
</dbReference>
<comment type="caution">
    <text evidence="3">The sequence shown here is derived from an EMBL/GenBank/DDBJ whole genome shotgun (WGS) entry which is preliminary data.</text>
</comment>
<name>A0ABP8N4C8_9BACT</name>
<dbReference type="InterPro" id="IPR027385">
    <property type="entry name" value="Beta-barrel_OMP"/>
</dbReference>
<dbReference type="Gene3D" id="2.40.160.20">
    <property type="match status" value="1"/>
</dbReference>
<evidence type="ECO:0000313" key="3">
    <source>
        <dbReference type="EMBL" id="GAA4459178.1"/>
    </source>
</evidence>
<evidence type="ECO:0000259" key="2">
    <source>
        <dbReference type="Pfam" id="PF13505"/>
    </source>
</evidence>
<keyword evidence="4" id="KW-1185">Reference proteome</keyword>
<sequence length="233" mass="26848">MLTNKNFQNTPGMKTLKSFTVILLFVSLLLSFLIQAQAQSRWSVAPTAGSLLQYISYREPGNTYHPKYGSFVGIAGHYQLSSKWSLSSGLSYMSLIRNTDSEELSLFKRSRNFNKFDYLQIPLYINFRPSSKRLSTYWTTGVMFAKHQDASIIQWMDGKRKVYDLDDVYTLKPNRFYAVIGIGASCRINDYWTIVAQPMFSYQLSNDKFNQFITMGNQVSYLASFQAQLAYTF</sequence>
<evidence type="ECO:0000256" key="1">
    <source>
        <dbReference type="ARBA" id="ARBA00022729"/>
    </source>
</evidence>